<evidence type="ECO:0000256" key="4">
    <source>
        <dbReference type="ARBA" id="ARBA00023295"/>
    </source>
</evidence>
<dbReference type="GO" id="GO:0004565">
    <property type="term" value="F:beta-galactosidase activity"/>
    <property type="evidence" value="ECO:0007669"/>
    <property type="project" value="UniProtKB-EC"/>
</dbReference>
<dbReference type="PANTHER" id="PTHR46323">
    <property type="entry name" value="BETA-GALACTOSIDASE"/>
    <property type="match status" value="1"/>
</dbReference>
<comment type="caution">
    <text evidence="6">The sequence shown here is derived from an EMBL/GenBank/DDBJ whole genome shotgun (WGS) entry which is preliminary data.</text>
</comment>
<feature type="non-terminal residue" evidence="6">
    <location>
        <position position="1"/>
    </location>
</feature>
<dbReference type="InterPro" id="IPR050347">
    <property type="entry name" value="Bact_Beta-galactosidase"/>
</dbReference>
<feature type="domain" description="Beta-galactosidase" evidence="5">
    <location>
        <begin position="37"/>
        <end position="126"/>
    </location>
</feature>
<dbReference type="EC" id="3.2.1.23" evidence="2"/>
<evidence type="ECO:0000259" key="5">
    <source>
        <dbReference type="Pfam" id="PF16353"/>
    </source>
</evidence>
<dbReference type="InterPro" id="IPR013783">
    <property type="entry name" value="Ig-like_fold"/>
</dbReference>
<dbReference type="PANTHER" id="PTHR46323:SF2">
    <property type="entry name" value="BETA-GALACTOSIDASE"/>
    <property type="match status" value="1"/>
</dbReference>
<keyword evidence="4" id="KW-0326">Glycosidase</keyword>
<dbReference type="EMBL" id="BARU01024234">
    <property type="protein sequence ID" value="GAH48005.1"/>
    <property type="molecule type" value="Genomic_DNA"/>
</dbReference>
<keyword evidence="3" id="KW-0378">Hydrolase</keyword>
<dbReference type="InterPro" id="IPR032312">
    <property type="entry name" value="LacZ_4"/>
</dbReference>
<proteinExistence type="predicted"/>
<evidence type="ECO:0000256" key="1">
    <source>
        <dbReference type="ARBA" id="ARBA00001412"/>
    </source>
</evidence>
<sequence>LQRLVQPDRKPNPSLHEVKKIYQRIWVTPIDLTSGKVRIRNEYDFTNLNFVNVSWELADDGKVIQKGTLPKLSLPPKKEKEISIPFKKLKLQPGAEYWLKVTFALAKDSPWAKHGHVVAWDQFKVPFEAPAAPAVDVAAMPPVKLE</sequence>
<protein>
    <recommendedName>
        <fullName evidence="2">beta-galactosidase</fullName>
        <ecNumber evidence="2">3.2.1.23</ecNumber>
    </recommendedName>
</protein>
<dbReference type="GO" id="GO:0009341">
    <property type="term" value="C:beta-galactosidase complex"/>
    <property type="evidence" value="ECO:0007669"/>
    <property type="project" value="TreeGrafter"/>
</dbReference>
<dbReference type="SUPFAM" id="SSF49303">
    <property type="entry name" value="beta-Galactosidase/glucuronidase domain"/>
    <property type="match status" value="1"/>
</dbReference>
<dbReference type="Pfam" id="PF16353">
    <property type="entry name" value="LacZ_4"/>
    <property type="match status" value="1"/>
</dbReference>
<dbReference type="AlphaFoldDB" id="X1GT31"/>
<dbReference type="InterPro" id="IPR036156">
    <property type="entry name" value="Beta-gal/glucu_dom_sf"/>
</dbReference>
<organism evidence="6">
    <name type="scientific">marine sediment metagenome</name>
    <dbReference type="NCBI Taxonomy" id="412755"/>
    <lineage>
        <taxon>unclassified sequences</taxon>
        <taxon>metagenomes</taxon>
        <taxon>ecological metagenomes</taxon>
    </lineage>
</organism>
<dbReference type="Gene3D" id="2.60.40.10">
    <property type="entry name" value="Immunoglobulins"/>
    <property type="match status" value="1"/>
</dbReference>
<dbReference type="GO" id="GO:0005990">
    <property type="term" value="P:lactose catabolic process"/>
    <property type="evidence" value="ECO:0007669"/>
    <property type="project" value="TreeGrafter"/>
</dbReference>
<comment type="catalytic activity">
    <reaction evidence="1">
        <text>Hydrolysis of terminal non-reducing beta-D-galactose residues in beta-D-galactosides.</text>
        <dbReference type="EC" id="3.2.1.23"/>
    </reaction>
</comment>
<evidence type="ECO:0000313" key="6">
    <source>
        <dbReference type="EMBL" id="GAH48005.1"/>
    </source>
</evidence>
<gene>
    <name evidence="6" type="ORF">S03H2_39228</name>
</gene>
<accession>X1GT31</accession>
<name>X1GT31_9ZZZZ</name>
<reference evidence="6" key="1">
    <citation type="journal article" date="2014" name="Front. Microbiol.">
        <title>High frequency of phylogenetically diverse reductive dehalogenase-homologous genes in deep subseafloor sedimentary metagenomes.</title>
        <authorList>
            <person name="Kawai M."/>
            <person name="Futagami T."/>
            <person name="Toyoda A."/>
            <person name="Takaki Y."/>
            <person name="Nishi S."/>
            <person name="Hori S."/>
            <person name="Arai W."/>
            <person name="Tsubouchi T."/>
            <person name="Morono Y."/>
            <person name="Uchiyama I."/>
            <person name="Ito T."/>
            <person name="Fujiyama A."/>
            <person name="Inagaki F."/>
            <person name="Takami H."/>
        </authorList>
    </citation>
    <scope>NUCLEOTIDE SEQUENCE</scope>
    <source>
        <strain evidence="6">Expedition CK06-06</strain>
    </source>
</reference>
<evidence type="ECO:0000256" key="3">
    <source>
        <dbReference type="ARBA" id="ARBA00022801"/>
    </source>
</evidence>
<evidence type="ECO:0000256" key="2">
    <source>
        <dbReference type="ARBA" id="ARBA00012756"/>
    </source>
</evidence>